<dbReference type="RefSeq" id="WP_355403104.1">
    <property type="nucleotide sequence ID" value="NZ_JBEXPZ010000065.1"/>
</dbReference>
<evidence type="ECO:0000313" key="1">
    <source>
        <dbReference type="EMBL" id="MET9850130.1"/>
    </source>
</evidence>
<dbReference type="Proteomes" id="UP001550210">
    <property type="component" value="Unassembled WGS sequence"/>
</dbReference>
<protein>
    <submittedName>
        <fullName evidence="1">Uncharacterized protein</fullName>
    </submittedName>
</protein>
<gene>
    <name evidence="1" type="ORF">ABZZ21_37395</name>
</gene>
<name>A0ABV2VAY7_9ACTN</name>
<dbReference type="EMBL" id="JBEXPZ010000065">
    <property type="protein sequence ID" value="MET9850130.1"/>
    <property type="molecule type" value="Genomic_DNA"/>
</dbReference>
<organism evidence="1 2">
    <name type="scientific">Streptomyces ossamyceticus</name>
    <dbReference type="NCBI Taxonomy" id="249581"/>
    <lineage>
        <taxon>Bacteria</taxon>
        <taxon>Bacillati</taxon>
        <taxon>Actinomycetota</taxon>
        <taxon>Actinomycetes</taxon>
        <taxon>Kitasatosporales</taxon>
        <taxon>Streptomycetaceae</taxon>
        <taxon>Streptomyces</taxon>
    </lineage>
</organism>
<evidence type="ECO:0000313" key="2">
    <source>
        <dbReference type="Proteomes" id="UP001550210"/>
    </source>
</evidence>
<proteinExistence type="predicted"/>
<accession>A0ABV2VAY7</accession>
<comment type="caution">
    <text evidence="1">The sequence shown here is derived from an EMBL/GenBank/DDBJ whole genome shotgun (WGS) entry which is preliminary data.</text>
</comment>
<reference evidence="1 2" key="1">
    <citation type="submission" date="2024-06" db="EMBL/GenBank/DDBJ databases">
        <title>The Natural Products Discovery Center: Release of the First 8490 Sequenced Strains for Exploring Actinobacteria Biosynthetic Diversity.</title>
        <authorList>
            <person name="Kalkreuter E."/>
            <person name="Kautsar S.A."/>
            <person name="Yang D."/>
            <person name="Bader C.D."/>
            <person name="Teijaro C.N."/>
            <person name="Fluegel L."/>
            <person name="Davis C.M."/>
            <person name="Simpson J.R."/>
            <person name="Lauterbach L."/>
            <person name="Steele A.D."/>
            <person name="Gui C."/>
            <person name="Meng S."/>
            <person name="Li G."/>
            <person name="Viehrig K."/>
            <person name="Ye F."/>
            <person name="Su P."/>
            <person name="Kiefer A.F."/>
            <person name="Nichols A."/>
            <person name="Cepeda A.J."/>
            <person name="Yan W."/>
            <person name="Fan B."/>
            <person name="Jiang Y."/>
            <person name="Adhikari A."/>
            <person name="Zheng C.-J."/>
            <person name="Schuster L."/>
            <person name="Cowan T.M."/>
            <person name="Smanski M.J."/>
            <person name="Chevrette M.G."/>
            <person name="De Carvalho L.P.S."/>
            <person name="Shen B."/>
        </authorList>
    </citation>
    <scope>NUCLEOTIDE SEQUENCE [LARGE SCALE GENOMIC DNA]</scope>
    <source>
        <strain evidence="1 2">NPDC006434</strain>
    </source>
</reference>
<keyword evidence="2" id="KW-1185">Reference proteome</keyword>
<sequence length="120" mass="13661">MTDEFMGPPWQMDWRLDALAALEELPVRVREMVYSTRAELVAAKDPYFRGIETDTDLPDGMWVEPVRSSQPRGPRVCYFDGGSGWLTYTFVPRVEDPQITVEQVFWQEGGESPMSSPAEA</sequence>